<proteinExistence type="inferred from homology"/>
<comment type="cofactor">
    <cofactor evidence="1 4">
        <name>heme</name>
        <dbReference type="ChEBI" id="CHEBI:30413"/>
    </cofactor>
</comment>
<dbReference type="GO" id="GO:0016705">
    <property type="term" value="F:oxidoreductase activity, acting on paired donors, with incorporation or reduction of molecular oxygen"/>
    <property type="evidence" value="ECO:0007669"/>
    <property type="project" value="InterPro"/>
</dbReference>
<protein>
    <submittedName>
        <fullName evidence="6">Cytochrome P450</fullName>
    </submittedName>
</protein>
<evidence type="ECO:0000256" key="5">
    <source>
        <dbReference type="RuleBase" id="RU000461"/>
    </source>
</evidence>
<keyword evidence="5" id="KW-0503">Monooxygenase</keyword>
<dbReference type="GO" id="GO:0005506">
    <property type="term" value="F:iron ion binding"/>
    <property type="evidence" value="ECO:0007669"/>
    <property type="project" value="InterPro"/>
</dbReference>
<evidence type="ECO:0000313" key="6">
    <source>
        <dbReference type="EMBL" id="KAF2827533.1"/>
    </source>
</evidence>
<dbReference type="CDD" id="cd11061">
    <property type="entry name" value="CYP67-like"/>
    <property type="match status" value="1"/>
</dbReference>
<sequence>MEYLSFIALATKGALLAGILRCVVVWSYRITLHPLHKYPGPFFAKLTEWYGAYHALRIDLHLITYYEHQEHGNVVRCSPNKLVFNHLEAYQDIYRNERLSKAHSYRVTRGVGYDSIFSVRDKKLHCHKRKIVSKAVSEKSMRTVEYIMMQHIDTLIDQLDKSSKKGSTNMAKFIKRLGFDVVSDLAFGESLNLLTNPTYCWITSWVEMLEVQANARLQAPTIMWTGLSISLFVFTLVRKFEFVKLVQELANRRLEKGKHDRKDFFASMMGSKDPFTGRDTRMPEVVQEALFFLPAGGETTSKALCALFSYVSRYPECQQRLVKEVCSTFKTDADVYAGSELSSCKYLRACLDEAMYLSPPICGTLWRELLATDREPLVIDGHAIPEGTLVGVNIYSLHHNPKYFPDPFTFNLERWLTGPNGNTTEQLKLATGAFAAFSSGSKGCAGKAMAYMEASLVVCKILLNFDIDRGCGMQSDMGGGWPHMCKLRGRRDEYQLYDHFISGHDGPYLKLRRKTEIEGMAQA</sequence>
<dbReference type="Proteomes" id="UP000799424">
    <property type="component" value="Unassembled WGS sequence"/>
</dbReference>
<evidence type="ECO:0000313" key="7">
    <source>
        <dbReference type="Proteomes" id="UP000799424"/>
    </source>
</evidence>
<dbReference type="GO" id="GO:0004497">
    <property type="term" value="F:monooxygenase activity"/>
    <property type="evidence" value="ECO:0007669"/>
    <property type="project" value="UniProtKB-KW"/>
</dbReference>
<reference evidence="6" key="1">
    <citation type="journal article" date="2020" name="Stud. Mycol.">
        <title>101 Dothideomycetes genomes: a test case for predicting lifestyles and emergence of pathogens.</title>
        <authorList>
            <person name="Haridas S."/>
            <person name="Albert R."/>
            <person name="Binder M."/>
            <person name="Bloem J."/>
            <person name="Labutti K."/>
            <person name="Salamov A."/>
            <person name="Andreopoulos B."/>
            <person name="Baker S."/>
            <person name="Barry K."/>
            <person name="Bills G."/>
            <person name="Bluhm B."/>
            <person name="Cannon C."/>
            <person name="Castanera R."/>
            <person name="Culley D."/>
            <person name="Daum C."/>
            <person name="Ezra D."/>
            <person name="Gonzalez J."/>
            <person name="Henrissat B."/>
            <person name="Kuo A."/>
            <person name="Liang C."/>
            <person name="Lipzen A."/>
            <person name="Lutzoni F."/>
            <person name="Magnuson J."/>
            <person name="Mondo S."/>
            <person name="Nolan M."/>
            <person name="Ohm R."/>
            <person name="Pangilinan J."/>
            <person name="Park H.-J."/>
            <person name="Ramirez L."/>
            <person name="Alfaro M."/>
            <person name="Sun H."/>
            <person name="Tritt A."/>
            <person name="Yoshinaga Y."/>
            <person name="Zwiers L.-H."/>
            <person name="Turgeon B."/>
            <person name="Goodwin S."/>
            <person name="Spatafora J."/>
            <person name="Crous P."/>
            <person name="Grigoriev I."/>
        </authorList>
    </citation>
    <scope>NUCLEOTIDE SEQUENCE</scope>
    <source>
        <strain evidence="6">CBS 113818</strain>
    </source>
</reference>
<dbReference type="PANTHER" id="PTHR24305:SF226">
    <property type="entry name" value="CYTOCHROME P450 MONOOXYGENASE"/>
    <property type="match status" value="1"/>
</dbReference>
<accession>A0A6A7A329</accession>
<dbReference type="InterPro" id="IPR001128">
    <property type="entry name" value="Cyt_P450"/>
</dbReference>
<keyword evidence="4 5" id="KW-0349">Heme</keyword>
<keyword evidence="7" id="KW-1185">Reference proteome</keyword>
<gene>
    <name evidence="6" type="ORF">CC86DRAFT_393643</name>
</gene>
<feature type="binding site" description="axial binding residue" evidence="4">
    <location>
        <position position="444"/>
    </location>
    <ligand>
        <name>heme</name>
        <dbReference type="ChEBI" id="CHEBI:30413"/>
    </ligand>
    <ligandPart>
        <name>Fe</name>
        <dbReference type="ChEBI" id="CHEBI:18248"/>
    </ligandPart>
</feature>
<dbReference type="InterPro" id="IPR036396">
    <property type="entry name" value="Cyt_P450_sf"/>
</dbReference>
<dbReference type="InterPro" id="IPR017972">
    <property type="entry name" value="Cyt_P450_CS"/>
</dbReference>
<name>A0A6A7A329_9PLEO</name>
<evidence type="ECO:0000256" key="3">
    <source>
        <dbReference type="ARBA" id="ARBA00023004"/>
    </source>
</evidence>
<dbReference type="Gene3D" id="1.10.630.10">
    <property type="entry name" value="Cytochrome P450"/>
    <property type="match status" value="1"/>
</dbReference>
<dbReference type="GO" id="GO:0020037">
    <property type="term" value="F:heme binding"/>
    <property type="evidence" value="ECO:0007669"/>
    <property type="project" value="InterPro"/>
</dbReference>
<dbReference type="PRINTS" id="PR00463">
    <property type="entry name" value="EP450I"/>
</dbReference>
<dbReference type="InterPro" id="IPR050121">
    <property type="entry name" value="Cytochrome_P450_monoxygenase"/>
</dbReference>
<dbReference type="Pfam" id="PF00067">
    <property type="entry name" value="p450"/>
    <property type="match status" value="1"/>
</dbReference>
<organism evidence="6 7">
    <name type="scientific">Ophiobolus disseminans</name>
    <dbReference type="NCBI Taxonomy" id="1469910"/>
    <lineage>
        <taxon>Eukaryota</taxon>
        <taxon>Fungi</taxon>
        <taxon>Dikarya</taxon>
        <taxon>Ascomycota</taxon>
        <taxon>Pezizomycotina</taxon>
        <taxon>Dothideomycetes</taxon>
        <taxon>Pleosporomycetidae</taxon>
        <taxon>Pleosporales</taxon>
        <taxon>Pleosporineae</taxon>
        <taxon>Phaeosphaeriaceae</taxon>
        <taxon>Ophiobolus</taxon>
    </lineage>
</organism>
<dbReference type="InterPro" id="IPR002401">
    <property type="entry name" value="Cyt_P450_E_grp-I"/>
</dbReference>
<dbReference type="SUPFAM" id="SSF48264">
    <property type="entry name" value="Cytochrome P450"/>
    <property type="match status" value="1"/>
</dbReference>
<keyword evidence="5" id="KW-0560">Oxidoreductase</keyword>
<evidence type="ECO:0000256" key="4">
    <source>
        <dbReference type="PIRSR" id="PIRSR602401-1"/>
    </source>
</evidence>
<evidence type="ECO:0000256" key="1">
    <source>
        <dbReference type="ARBA" id="ARBA00001971"/>
    </source>
</evidence>
<keyword evidence="2 4" id="KW-0479">Metal-binding</keyword>
<comment type="similarity">
    <text evidence="5">Belongs to the cytochrome P450 family.</text>
</comment>
<dbReference type="AlphaFoldDB" id="A0A6A7A329"/>
<dbReference type="EMBL" id="MU006224">
    <property type="protein sequence ID" value="KAF2827533.1"/>
    <property type="molecule type" value="Genomic_DNA"/>
</dbReference>
<dbReference type="PANTHER" id="PTHR24305">
    <property type="entry name" value="CYTOCHROME P450"/>
    <property type="match status" value="1"/>
</dbReference>
<keyword evidence="3 4" id="KW-0408">Iron</keyword>
<dbReference type="OrthoDB" id="1470350at2759"/>
<dbReference type="PROSITE" id="PS00086">
    <property type="entry name" value="CYTOCHROME_P450"/>
    <property type="match status" value="1"/>
</dbReference>
<evidence type="ECO:0000256" key="2">
    <source>
        <dbReference type="ARBA" id="ARBA00022723"/>
    </source>
</evidence>